<proteinExistence type="predicted"/>
<evidence type="ECO:0000259" key="8">
    <source>
        <dbReference type="Pfam" id="PF10179"/>
    </source>
</evidence>
<dbReference type="InterPro" id="IPR019326">
    <property type="entry name" value="NDNF"/>
</dbReference>
<dbReference type="RefSeq" id="XP_017892829.2">
    <property type="nucleotide sequence ID" value="XM_018037340.2"/>
</dbReference>
<evidence type="ECO:0000256" key="2">
    <source>
        <dbReference type="ARBA" id="ARBA00022525"/>
    </source>
</evidence>
<dbReference type="PANTHER" id="PTHR14619">
    <property type="entry name" value="NEURON-DERIVED NEUROTROPHIC FACTOR"/>
    <property type="match status" value="1"/>
</dbReference>
<evidence type="ECO:0000256" key="5">
    <source>
        <dbReference type="ARBA" id="ARBA00023180"/>
    </source>
</evidence>
<gene>
    <name evidence="11" type="primary">LOC108632648</name>
</gene>
<name>A0AAJ7NFM4_9HYME</name>
<evidence type="ECO:0000256" key="4">
    <source>
        <dbReference type="ARBA" id="ARBA00022737"/>
    </source>
</evidence>
<evidence type="ECO:0000256" key="6">
    <source>
        <dbReference type="SAM" id="MobiDB-lite"/>
    </source>
</evidence>
<dbReference type="InterPro" id="IPR045805">
    <property type="entry name" value="NDNF_C"/>
</dbReference>
<keyword evidence="10" id="KW-1185">Reference proteome</keyword>
<evidence type="ECO:0000256" key="1">
    <source>
        <dbReference type="ARBA" id="ARBA00004613"/>
    </source>
</evidence>
<feature type="compositionally biased region" description="Polar residues" evidence="6">
    <location>
        <begin position="123"/>
        <end position="134"/>
    </location>
</feature>
<evidence type="ECO:0000256" key="7">
    <source>
        <dbReference type="SAM" id="SignalP"/>
    </source>
</evidence>
<dbReference type="Pfam" id="PF19433">
    <property type="entry name" value="NDNF_C"/>
    <property type="match status" value="1"/>
</dbReference>
<feature type="chain" id="PRO_5042593271" evidence="7">
    <location>
        <begin position="26"/>
        <end position="577"/>
    </location>
</feature>
<evidence type="ECO:0000259" key="9">
    <source>
        <dbReference type="Pfam" id="PF19433"/>
    </source>
</evidence>
<protein>
    <submittedName>
        <fullName evidence="11">Protein NDNF-like</fullName>
    </submittedName>
</protein>
<organism evidence="10 11">
    <name type="scientific">Ceratina calcarata</name>
    <dbReference type="NCBI Taxonomy" id="156304"/>
    <lineage>
        <taxon>Eukaryota</taxon>
        <taxon>Metazoa</taxon>
        <taxon>Ecdysozoa</taxon>
        <taxon>Arthropoda</taxon>
        <taxon>Hexapoda</taxon>
        <taxon>Insecta</taxon>
        <taxon>Pterygota</taxon>
        <taxon>Neoptera</taxon>
        <taxon>Endopterygota</taxon>
        <taxon>Hymenoptera</taxon>
        <taxon>Apocrita</taxon>
        <taxon>Aculeata</taxon>
        <taxon>Apoidea</taxon>
        <taxon>Anthophila</taxon>
        <taxon>Apidae</taxon>
        <taxon>Ceratina</taxon>
        <taxon>Zadontomerus</taxon>
    </lineage>
</organism>
<feature type="domain" description="Protein NDNF C-terminal" evidence="9">
    <location>
        <begin position="431"/>
        <end position="575"/>
    </location>
</feature>
<evidence type="ECO:0000313" key="10">
    <source>
        <dbReference type="Proteomes" id="UP000694925"/>
    </source>
</evidence>
<feature type="domain" description="Neuron-derived neurotrophic factor first Fn(III)" evidence="8">
    <location>
        <begin position="233"/>
        <end position="330"/>
    </location>
</feature>
<dbReference type="PANTHER" id="PTHR14619:SF3">
    <property type="entry name" value="PROTEIN NDNF"/>
    <property type="match status" value="1"/>
</dbReference>
<accession>A0AAJ7NFM4</accession>
<feature type="signal peptide" evidence="7">
    <location>
        <begin position="1"/>
        <end position="25"/>
    </location>
</feature>
<dbReference type="InterPro" id="IPR055271">
    <property type="entry name" value="NDNF_Fn(III)_1"/>
</dbReference>
<evidence type="ECO:0000256" key="3">
    <source>
        <dbReference type="ARBA" id="ARBA00022729"/>
    </source>
</evidence>
<feature type="region of interest" description="Disordered" evidence="6">
    <location>
        <begin position="118"/>
        <end position="138"/>
    </location>
</feature>
<dbReference type="Proteomes" id="UP000694925">
    <property type="component" value="Unplaced"/>
</dbReference>
<keyword evidence="3 7" id="KW-0732">Signal</keyword>
<keyword evidence="4" id="KW-0677">Repeat</keyword>
<comment type="subcellular location">
    <subcellularLocation>
        <location evidence="1">Secreted</location>
    </subcellularLocation>
</comment>
<reference evidence="11" key="1">
    <citation type="submission" date="2025-08" db="UniProtKB">
        <authorList>
            <consortium name="RefSeq"/>
        </authorList>
    </citation>
    <scope>IDENTIFICATION</scope>
    <source>
        <tissue evidence="11">Whole body</tissue>
    </source>
</reference>
<keyword evidence="2" id="KW-0964">Secreted</keyword>
<dbReference type="CTD" id="37882"/>
<keyword evidence="5" id="KW-0325">Glycoprotein</keyword>
<dbReference type="Pfam" id="PF10179">
    <property type="entry name" value="NDNF"/>
    <property type="match status" value="1"/>
</dbReference>
<dbReference type="GeneID" id="108632648"/>
<sequence>MRVSSRRITMPLSLIFLITLASVFSVRVTGCAFCQRLSHQQASYKTIGSPRPFGAEKPTRVQEFDRTGVLHPEYQIPATLRPGNVSQFYYLSPREGPPLTLLVSPCNGPISWTVSYVEPPESSDGTEGTKSGQTRWPVKSLKPGSPLFAYEGAEDRNLTISKTRAGLYWFEIKSLVANSSFQNSTIPSTVLLYATSGNLGRTVESHGQANDTDKNDRRKILKFQQKRSKRRLTVSWNKSTNVEPHLSQYCLAVTSGSEAHPSTLCAAQNVLRVHRYFAKAADSTAKEQKRATPEGLYCVRQTKLTLHRMKYDTNYNFTLYVVDARNNVSNRVATDAIKFRRTPEWRLRPGRYITANLRKNDGYVNFRYRPTGNASTTFHILTCGGGVITAKLNGPEVSKETEVASYASLRVPLTSGKIYNLRISATPQQLTKVSAIKVAATQESSLTYPQTQPSRNLAREYRSLRKCHEVTVGVESAGTGKYCILVRELKKKSDLSLAEIAAILDRCGPSRKRRSEYEYAFEVCEEKQSPPKSGVLPFTLRRLQPGKTYLLRITAEFKEKSLSYPLLTVRTRRSCLP</sequence>
<evidence type="ECO:0000313" key="11">
    <source>
        <dbReference type="RefSeq" id="XP_017892829.2"/>
    </source>
</evidence>
<dbReference type="AlphaFoldDB" id="A0AAJ7NFM4"/>
<dbReference type="GO" id="GO:0005576">
    <property type="term" value="C:extracellular region"/>
    <property type="evidence" value="ECO:0007669"/>
    <property type="project" value="UniProtKB-SubCell"/>
</dbReference>
<dbReference type="KEGG" id="ccal:108632648"/>